<dbReference type="CDD" id="cd03035">
    <property type="entry name" value="ArsC_Yffb"/>
    <property type="match status" value="1"/>
</dbReference>
<gene>
    <name evidence="3" type="ORF">G3T16_16050</name>
</gene>
<dbReference type="AlphaFoldDB" id="A0A6C0U3D8"/>
<name>A0A6C0U3D8_9GAMM</name>
<sequence>MITLYGIKNCDTVKKARVWLEQHGIEYQFHDFREDGLSRTQVRDWLAELGWETLVNRRSTSWKALSPQQRETMTEASALEAILDQPTLVKRPLLDLGHERHAGFSSSTYQSLFNRHTL</sequence>
<dbReference type="Proteomes" id="UP000477680">
    <property type="component" value="Chromosome"/>
</dbReference>
<protein>
    <submittedName>
        <fullName evidence="3">ArsC family reductase</fullName>
    </submittedName>
</protein>
<dbReference type="PANTHER" id="PTHR30041:SF8">
    <property type="entry name" value="PROTEIN YFFB"/>
    <property type="match status" value="1"/>
</dbReference>
<dbReference type="InterPro" id="IPR006660">
    <property type="entry name" value="Arsenate_reductase-like"/>
</dbReference>
<dbReference type="NCBIfam" id="NF008107">
    <property type="entry name" value="PRK10853.1"/>
    <property type="match status" value="1"/>
</dbReference>
<evidence type="ECO:0000256" key="1">
    <source>
        <dbReference type="ARBA" id="ARBA00007198"/>
    </source>
</evidence>
<reference evidence="3 4" key="1">
    <citation type="submission" date="2020-02" db="EMBL/GenBank/DDBJ databases">
        <title>Genome sequencing for Kineobactrum sp. M2.</title>
        <authorList>
            <person name="Park S.-J."/>
        </authorList>
    </citation>
    <scope>NUCLEOTIDE SEQUENCE [LARGE SCALE GENOMIC DNA]</scope>
    <source>
        <strain evidence="3 4">M2</strain>
    </source>
</reference>
<dbReference type="PROSITE" id="PS51353">
    <property type="entry name" value="ARSC"/>
    <property type="match status" value="1"/>
</dbReference>
<evidence type="ECO:0000313" key="4">
    <source>
        <dbReference type="Proteomes" id="UP000477680"/>
    </source>
</evidence>
<dbReference type="PANTHER" id="PTHR30041">
    <property type="entry name" value="ARSENATE REDUCTASE"/>
    <property type="match status" value="1"/>
</dbReference>
<dbReference type="Pfam" id="PF03960">
    <property type="entry name" value="ArsC"/>
    <property type="match status" value="1"/>
</dbReference>
<organism evidence="3 4">
    <name type="scientific">Kineobactrum salinum</name>
    <dbReference type="NCBI Taxonomy" id="2708301"/>
    <lineage>
        <taxon>Bacteria</taxon>
        <taxon>Pseudomonadati</taxon>
        <taxon>Pseudomonadota</taxon>
        <taxon>Gammaproteobacteria</taxon>
        <taxon>Cellvibrionales</taxon>
        <taxon>Halieaceae</taxon>
        <taxon>Kineobactrum</taxon>
    </lineage>
</organism>
<dbReference type="NCBIfam" id="TIGR01617">
    <property type="entry name" value="arsC_related"/>
    <property type="match status" value="1"/>
</dbReference>
<keyword evidence="4" id="KW-1185">Reference proteome</keyword>
<dbReference type="EMBL" id="CP048711">
    <property type="protein sequence ID" value="QIB66682.1"/>
    <property type="molecule type" value="Genomic_DNA"/>
</dbReference>
<evidence type="ECO:0000313" key="3">
    <source>
        <dbReference type="EMBL" id="QIB66682.1"/>
    </source>
</evidence>
<comment type="similarity">
    <text evidence="1 2">Belongs to the ArsC family.</text>
</comment>
<dbReference type="KEGG" id="kim:G3T16_16050"/>
<dbReference type="RefSeq" id="WP_163496116.1">
    <property type="nucleotide sequence ID" value="NZ_CP048711.1"/>
</dbReference>
<dbReference type="SUPFAM" id="SSF52833">
    <property type="entry name" value="Thioredoxin-like"/>
    <property type="match status" value="1"/>
</dbReference>
<evidence type="ECO:0000256" key="2">
    <source>
        <dbReference type="PROSITE-ProRule" id="PRU01282"/>
    </source>
</evidence>
<dbReference type="Gene3D" id="3.40.30.10">
    <property type="entry name" value="Glutaredoxin"/>
    <property type="match status" value="1"/>
</dbReference>
<accession>A0A6C0U3D8</accession>
<proteinExistence type="inferred from homology"/>
<dbReference type="InterPro" id="IPR036249">
    <property type="entry name" value="Thioredoxin-like_sf"/>
</dbReference>
<dbReference type="InterPro" id="IPR006504">
    <property type="entry name" value="Tscrpt_reg_Spx/MgsR"/>
</dbReference>